<dbReference type="GO" id="GO:0005975">
    <property type="term" value="P:carbohydrate metabolic process"/>
    <property type="evidence" value="ECO:0007669"/>
    <property type="project" value="InterPro"/>
</dbReference>
<accession>A0A1Y5T2C3</accession>
<dbReference type="AlphaFoldDB" id="A0A1Y5T2C3"/>
<gene>
    <name evidence="1" type="ORF">OCH7691_02299</name>
</gene>
<dbReference type="InterPro" id="IPR011330">
    <property type="entry name" value="Glyco_hydro/deAcase_b/a-brl"/>
</dbReference>
<dbReference type="CDD" id="cd10936">
    <property type="entry name" value="CE4_DAC2"/>
    <property type="match status" value="1"/>
</dbReference>
<dbReference type="FunCoup" id="A0A1Y5T2C3">
    <property type="interactions" value="13"/>
</dbReference>
<reference evidence="1 2" key="1">
    <citation type="submission" date="2017-03" db="EMBL/GenBank/DDBJ databases">
        <authorList>
            <person name="Afonso C.L."/>
            <person name="Miller P.J."/>
            <person name="Scott M.A."/>
            <person name="Spackman E."/>
            <person name="Goraichik I."/>
            <person name="Dimitrov K.M."/>
            <person name="Suarez D.L."/>
            <person name="Swayne D.E."/>
        </authorList>
    </citation>
    <scope>NUCLEOTIDE SEQUENCE [LARGE SCALE GENOMIC DNA]</scope>
    <source>
        <strain evidence="1 2">CECT 7691</strain>
    </source>
</reference>
<keyword evidence="2" id="KW-1185">Reference proteome</keyword>
<dbReference type="Pfam" id="PF04748">
    <property type="entry name" value="Polysacc_deac_2"/>
    <property type="match status" value="1"/>
</dbReference>
<dbReference type="PANTHER" id="PTHR30105">
    <property type="entry name" value="UNCHARACTERIZED YIBQ-RELATED"/>
    <property type="match status" value="1"/>
</dbReference>
<protein>
    <submittedName>
        <fullName evidence="1">Divergent polysaccharide deacetylase</fullName>
    </submittedName>
</protein>
<dbReference type="PANTHER" id="PTHR30105:SF2">
    <property type="entry name" value="DIVERGENT POLYSACCHARIDE DEACETYLASE SUPERFAMILY"/>
    <property type="match status" value="1"/>
</dbReference>
<dbReference type="EMBL" id="FWFR01000002">
    <property type="protein sequence ID" value="SLN54327.1"/>
    <property type="molecule type" value="Genomic_DNA"/>
</dbReference>
<sequence>MTARRRGRARPRTPLAATPLTLLLAAGLTLAFGLALGFLAGKFLGEPPEQHLAGAEAAPNPADEGVIAARAPSPPEPRLEQTDPIPAAAAGSADADLRQAASAELERLTHLPTPPAAATLPSEAVAPVAPDLPDPPEGGEALAPADMVPPWRRYAALVPAGGIGPRIAIVIDDLGLNSAQSAAFSKLDGPLTLSYLPYAHDLADQVAVARGAGHEIMLHLPMEPSVDADPGPNALLTGLSAEELQRRIVWNLDRFEGFVGVNNHMGSRFTADAEAMTPVIQALKQRGLLFLDSRTSADSRGYALARRLGVPAASRDLFLDNDDDVVRITAQLDLLRRMAEQHGTAIGIGHPHANTLTALAAWLPKAIAEGIRIVPVSALVVATVDG</sequence>
<organism evidence="1 2">
    <name type="scientific">Oceanibacterium hippocampi</name>
    <dbReference type="NCBI Taxonomy" id="745714"/>
    <lineage>
        <taxon>Bacteria</taxon>
        <taxon>Pseudomonadati</taxon>
        <taxon>Pseudomonadota</taxon>
        <taxon>Alphaproteobacteria</taxon>
        <taxon>Sneathiellales</taxon>
        <taxon>Sneathiellaceae</taxon>
        <taxon>Oceanibacterium</taxon>
    </lineage>
</organism>
<dbReference type="SUPFAM" id="SSF88713">
    <property type="entry name" value="Glycoside hydrolase/deacetylase"/>
    <property type="match status" value="1"/>
</dbReference>
<dbReference type="Proteomes" id="UP000193200">
    <property type="component" value="Unassembled WGS sequence"/>
</dbReference>
<dbReference type="Gene3D" id="3.20.20.370">
    <property type="entry name" value="Glycoside hydrolase/deacetylase"/>
    <property type="match status" value="1"/>
</dbReference>
<evidence type="ECO:0000313" key="2">
    <source>
        <dbReference type="Proteomes" id="UP000193200"/>
    </source>
</evidence>
<evidence type="ECO:0000313" key="1">
    <source>
        <dbReference type="EMBL" id="SLN54327.1"/>
    </source>
</evidence>
<dbReference type="RefSeq" id="WP_085883671.1">
    <property type="nucleotide sequence ID" value="NZ_FWFR01000002.1"/>
</dbReference>
<name>A0A1Y5T2C3_9PROT</name>
<dbReference type="InParanoid" id="A0A1Y5T2C3"/>
<dbReference type="OrthoDB" id="9784811at2"/>
<proteinExistence type="predicted"/>
<dbReference type="InterPro" id="IPR006837">
    <property type="entry name" value="Divergent_DAC"/>
</dbReference>